<reference evidence="1 2" key="1">
    <citation type="journal article" date="2024" name="Int. J. Mol. Sci.">
        <title>Exploration of Alicyclobacillus spp. Genome in Search of Antibiotic Resistance.</title>
        <authorList>
            <person name="Bucka-Kolendo J."/>
            <person name="Kiousi D.E."/>
            <person name="Dekowska A."/>
            <person name="Mikolajczuk-Szczyrba A."/>
            <person name="Karadedos D.M."/>
            <person name="Michael P."/>
            <person name="Galanis A."/>
            <person name="Sokolowska B."/>
        </authorList>
    </citation>
    <scope>NUCLEOTIDE SEQUENCE [LARGE SCALE GENOMIC DNA]</scope>
    <source>
        <strain evidence="1 2">KKP 3000</strain>
    </source>
</reference>
<protein>
    <submittedName>
        <fullName evidence="1">Tryptophan RNA-binding attenuation protein</fullName>
    </submittedName>
</protein>
<evidence type="ECO:0000313" key="2">
    <source>
        <dbReference type="Proteomes" id="UP001579974"/>
    </source>
</evidence>
<dbReference type="SUPFAM" id="SSF57938">
    <property type="entry name" value="DnaJ/Hsp40 cysteine-rich domain"/>
    <property type="match status" value="1"/>
</dbReference>
<evidence type="ECO:0000313" key="1">
    <source>
        <dbReference type="EMBL" id="MFB5192527.1"/>
    </source>
</evidence>
<dbReference type="Gene3D" id="6.20.20.10">
    <property type="match status" value="1"/>
</dbReference>
<proteinExistence type="predicted"/>
<dbReference type="RefSeq" id="WP_275472987.1">
    <property type="nucleotide sequence ID" value="NZ_CP162940.1"/>
</dbReference>
<name>A0ABV5ALI1_9BACL</name>
<dbReference type="InterPro" id="IPR036410">
    <property type="entry name" value="HSP_DnaJ_Cys-rich_dom_sf"/>
</dbReference>
<comment type="caution">
    <text evidence="1">The sequence shown here is derived from an EMBL/GenBank/DDBJ whole genome shotgun (WGS) entry which is preliminary data.</text>
</comment>
<keyword evidence="2" id="KW-1185">Reference proteome</keyword>
<dbReference type="Pfam" id="PF15777">
    <property type="entry name" value="Anti-TRAP"/>
    <property type="match status" value="1"/>
</dbReference>
<accession>A0ABV5ALI1</accession>
<sequence>MYISMDDLEMKCWDCQGGGKVTGDDGITAPCPKCEGKGVIATSLGQTLLAFVKKHLNDV</sequence>
<gene>
    <name evidence="1" type="ORF">KKP3000_001731</name>
</gene>
<dbReference type="EMBL" id="JBDXSU010000023">
    <property type="protein sequence ID" value="MFB5192527.1"/>
    <property type="molecule type" value="Genomic_DNA"/>
</dbReference>
<organism evidence="1 2">
    <name type="scientific">Alicyclobacillus fastidiosus</name>
    <dbReference type="NCBI Taxonomy" id="392011"/>
    <lineage>
        <taxon>Bacteria</taxon>
        <taxon>Bacillati</taxon>
        <taxon>Bacillota</taxon>
        <taxon>Bacilli</taxon>
        <taxon>Bacillales</taxon>
        <taxon>Alicyclobacillaceae</taxon>
        <taxon>Alicyclobacillus</taxon>
    </lineage>
</organism>
<dbReference type="InterPro" id="IPR031538">
    <property type="entry name" value="Anti-TRAP"/>
</dbReference>
<dbReference type="Proteomes" id="UP001579974">
    <property type="component" value="Unassembled WGS sequence"/>
</dbReference>